<dbReference type="OrthoDB" id="9794313at2"/>
<comment type="caution">
    <text evidence="6">The sequence shown here is derived from an EMBL/GenBank/DDBJ whole genome shotgun (WGS) entry which is preliminary data.</text>
</comment>
<accession>A0A2P8GGT1</accession>
<dbReference type="PANTHER" id="PTHR10429">
    <property type="entry name" value="DNA-3-METHYLADENINE GLYCOSYLASE"/>
    <property type="match status" value="1"/>
</dbReference>
<dbReference type="GO" id="GO:0003905">
    <property type="term" value="F:alkylbase DNA N-glycosylase activity"/>
    <property type="evidence" value="ECO:0007669"/>
    <property type="project" value="InterPro"/>
</dbReference>
<keyword evidence="2 5" id="KW-0227">DNA damage</keyword>
<evidence type="ECO:0000256" key="1">
    <source>
        <dbReference type="ARBA" id="ARBA00009232"/>
    </source>
</evidence>
<evidence type="ECO:0000313" key="6">
    <source>
        <dbReference type="EMBL" id="PSL33194.1"/>
    </source>
</evidence>
<evidence type="ECO:0000256" key="2">
    <source>
        <dbReference type="ARBA" id="ARBA00022763"/>
    </source>
</evidence>
<dbReference type="GO" id="GO:0006284">
    <property type="term" value="P:base-excision repair"/>
    <property type="evidence" value="ECO:0007669"/>
    <property type="project" value="InterPro"/>
</dbReference>
<dbReference type="Proteomes" id="UP000240978">
    <property type="component" value="Unassembled WGS sequence"/>
</dbReference>
<dbReference type="InterPro" id="IPR036995">
    <property type="entry name" value="MPG_sf"/>
</dbReference>
<dbReference type="EMBL" id="PYGK01000003">
    <property type="protein sequence ID" value="PSL33194.1"/>
    <property type="molecule type" value="Genomic_DNA"/>
</dbReference>
<keyword evidence="7" id="KW-1185">Reference proteome</keyword>
<evidence type="ECO:0000256" key="5">
    <source>
        <dbReference type="HAMAP-Rule" id="MF_00527"/>
    </source>
</evidence>
<dbReference type="CDD" id="cd00540">
    <property type="entry name" value="AAG"/>
    <property type="match status" value="1"/>
</dbReference>
<keyword evidence="4 5" id="KW-0234">DNA repair</keyword>
<protein>
    <recommendedName>
        <fullName evidence="5">Putative 3-methyladenine DNA glycosylase</fullName>
        <ecNumber evidence="5">3.2.2.-</ecNumber>
    </recommendedName>
</protein>
<organism evidence="6 7">
    <name type="scientific">Chitinophaga ginsengisoli</name>
    <dbReference type="NCBI Taxonomy" id="363837"/>
    <lineage>
        <taxon>Bacteria</taxon>
        <taxon>Pseudomonadati</taxon>
        <taxon>Bacteroidota</taxon>
        <taxon>Chitinophagia</taxon>
        <taxon>Chitinophagales</taxon>
        <taxon>Chitinophagaceae</taxon>
        <taxon>Chitinophaga</taxon>
    </lineage>
</organism>
<reference evidence="6 7" key="1">
    <citation type="submission" date="2018-03" db="EMBL/GenBank/DDBJ databases">
        <title>Genomic Encyclopedia of Archaeal and Bacterial Type Strains, Phase II (KMG-II): from individual species to whole genera.</title>
        <authorList>
            <person name="Goeker M."/>
        </authorList>
    </citation>
    <scope>NUCLEOTIDE SEQUENCE [LARGE SCALE GENOMIC DNA]</scope>
    <source>
        <strain evidence="6 7">DSM 18107</strain>
    </source>
</reference>
<evidence type="ECO:0000313" key="7">
    <source>
        <dbReference type="Proteomes" id="UP000240978"/>
    </source>
</evidence>
<comment type="similarity">
    <text evidence="1 5">Belongs to the DNA glycosylase MPG family.</text>
</comment>
<dbReference type="NCBIfam" id="TIGR00567">
    <property type="entry name" value="3mg"/>
    <property type="match status" value="1"/>
</dbReference>
<dbReference type="InterPro" id="IPR003180">
    <property type="entry name" value="MPG"/>
</dbReference>
<dbReference type="FunFam" id="3.10.300.10:FF:000001">
    <property type="entry name" value="Putative 3-methyladenine DNA glycosylase"/>
    <property type="match status" value="1"/>
</dbReference>
<proteinExistence type="inferred from homology"/>
<dbReference type="GO" id="GO:0003677">
    <property type="term" value="F:DNA binding"/>
    <property type="evidence" value="ECO:0007669"/>
    <property type="project" value="InterPro"/>
</dbReference>
<evidence type="ECO:0000256" key="4">
    <source>
        <dbReference type="ARBA" id="ARBA00023204"/>
    </source>
</evidence>
<dbReference type="PANTHER" id="PTHR10429:SF0">
    <property type="entry name" value="DNA-3-METHYLADENINE GLYCOSYLASE"/>
    <property type="match status" value="1"/>
</dbReference>
<dbReference type="AlphaFoldDB" id="A0A2P8GGT1"/>
<name>A0A2P8GGT1_9BACT</name>
<dbReference type="SUPFAM" id="SSF50486">
    <property type="entry name" value="FMT C-terminal domain-like"/>
    <property type="match status" value="1"/>
</dbReference>
<dbReference type="EC" id="3.2.2.-" evidence="5"/>
<keyword evidence="3 5" id="KW-0378">Hydrolase</keyword>
<sequence>METTAYQKLPFGFYNRPDVLSIARELLGKIIVTKFNGELTTARIVETEAYAGVIDKASHAYGGRRTARTEIMYHEAGAAYVYLCYGIHQLFNIVTNEVDIPHAILIRGAEPLTGIPIMLRRTGKKVADFTLTRGPGNVSKALGITTAHTGESLLEDEFHLVSDGFVPAAEDILATPRIGVDYAGADALLPYRFIVRGNKYVSGKPSENNLR</sequence>
<dbReference type="Pfam" id="PF02245">
    <property type="entry name" value="Pur_DNA_glyco"/>
    <property type="match status" value="1"/>
</dbReference>
<dbReference type="Gene3D" id="3.10.300.10">
    <property type="entry name" value="Methylpurine-DNA glycosylase (MPG)"/>
    <property type="match status" value="1"/>
</dbReference>
<dbReference type="HAMAP" id="MF_00527">
    <property type="entry name" value="3MGH"/>
    <property type="match status" value="1"/>
</dbReference>
<gene>
    <name evidence="6" type="ORF">CLV42_103176</name>
</gene>
<dbReference type="RefSeq" id="WP_106601930.1">
    <property type="nucleotide sequence ID" value="NZ_PYGK01000003.1"/>
</dbReference>
<dbReference type="InterPro" id="IPR011034">
    <property type="entry name" value="Formyl_transferase-like_C_sf"/>
</dbReference>
<evidence type="ECO:0000256" key="3">
    <source>
        <dbReference type="ARBA" id="ARBA00022801"/>
    </source>
</evidence>